<dbReference type="AlphaFoldDB" id="A0AAE1ALL6"/>
<dbReference type="Proteomes" id="UP001283361">
    <property type="component" value="Unassembled WGS sequence"/>
</dbReference>
<protein>
    <submittedName>
        <fullName evidence="1">Uncharacterized protein</fullName>
    </submittedName>
</protein>
<evidence type="ECO:0000313" key="1">
    <source>
        <dbReference type="EMBL" id="KAK3789416.1"/>
    </source>
</evidence>
<evidence type="ECO:0000313" key="2">
    <source>
        <dbReference type="Proteomes" id="UP001283361"/>
    </source>
</evidence>
<reference evidence="1" key="1">
    <citation type="journal article" date="2023" name="G3 (Bethesda)">
        <title>A reference genome for the long-term kleptoplast-retaining sea slug Elysia crispata morphotype clarki.</title>
        <authorList>
            <person name="Eastman K.E."/>
            <person name="Pendleton A.L."/>
            <person name="Shaikh M.A."/>
            <person name="Suttiyut T."/>
            <person name="Ogas R."/>
            <person name="Tomko P."/>
            <person name="Gavelis G."/>
            <person name="Widhalm J.R."/>
            <person name="Wisecaver J.H."/>
        </authorList>
    </citation>
    <scope>NUCLEOTIDE SEQUENCE</scope>
    <source>
        <strain evidence="1">ECLA1</strain>
    </source>
</reference>
<accession>A0AAE1ALL6</accession>
<keyword evidence="2" id="KW-1185">Reference proteome</keyword>
<comment type="caution">
    <text evidence="1">The sequence shown here is derived from an EMBL/GenBank/DDBJ whole genome shotgun (WGS) entry which is preliminary data.</text>
</comment>
<proteinExistence type="predicted"/>
<gene>
    <name evidence="1" type="ORF">RRG08_005562</name>
</gene>
<sequence length="121" mass="13844">MVRSFTKFKACIGESRRVDITDSFDTFDGTADPLHQVKWRSRGVAINLDVSHCNHRMRVADILYFKEGFKFKDARCMKLLLLHVALVTTVPVSVREWMARPGHLPHRSVKRGQLGAENFSS</sequence>
<name>A0AAE1ALL6_9GAST</name>
<dbReference type="EMBL" id="JAWDGP010001677">
    <property type="protein sequence ID" value="KAK3789416.1"/>
    <property type="molecule type" value="Genomic_DNA"/>
</dbReference>
<organism evidence="1 2">
    <name type="scientific">Elysia crispata</name>
    <name type="common">lettuce slug</name>
    <dbReference type="NCBI Taxonomy" id="231223"/>
    <lineage>
        <taxon>Eukaryota</taxon>
        <taxon>Metazoa</taxon>
        <taxon>Spiralia</taxon>
        <taxon>Lophotrochozoa</taxon>
        <taxon>Mollusca</taxon>
        <taxon>Gastropoda</taxon>
        <taxon>Heterobranchia</taxon>
        <taxon>Euthyneura</taxon>
        <taxon>Panpulmonata</taxon>
        <taxon>Sacoglossa</taxon>
        <taxon>Placobranchoidea</taxon>
        <taxon>Plakobranchidae</taxon>
        <taxon>Elysia</taxon>
    </lineage>
</organism>